<dbReference type="Pfam" id="PF00005">
    <property type="entry name" value="ABC_tran"/>
    <property type="match status" value="1"/>
</dbReference>
<feature type="transmembrane region" description="Helical" evidence="5">
    <location>
        <begin position="153"/>
        <end position="175"/>
    </location>
</feature>
<feature type="transmembrane region" description="Helical" evidence="5">
    <location>
        <begin position="181"/>
        <end position="200"/>
    </location>
</feature>
<keyword evidence="3 5" id="KW-1133">Transmembrane helix</keyword>
<evidence type="ECO:0000313" key="9">
    <source>
        <dbReference type="Proteomes" id="UP001611580"/>
    </source>
</evidence>
<keyword evidence="8" id="KW-0547">Nucleotide-binding</keyword>
<feature type="transmembrane region" description="Helical" evidence="5">
    <location>
        <begin position="41"/>
        <end position="62"/>
    </location>
</feature>
<dbReference type="SUPFAM" id="SSF52540">
    <property type="entry name" value="P-loop containing nucleoside triphosphate hydrolases"/>
    <property type="match status" value="1"/>
</dbReference>
<dbReference type="PANTHER" id="PTHR43394:SF1">
    <property type="entry name" value="ATP-BINDING CASSETTE SUB-FAMILY B MEMBER 10, MITOCHONDRIAL"/>
    <property type="match status" value="1"/>
</dbReference>
<dbReference type="InterPro" id="IPR027417">
    <property type="entry name" value="P-loop_NTPase"/>
</dbReference>
<dbReference type="GO" id="GO:0005524">
    <property type="term" value="F:ATP binding"/>
    <property type="evidence" value="ECO:0007669"/>
    <property type="project" value="UniProtKB-KW"/>
</dbReference>
<dbReference type="Gene3D" id="3.40.50.300">
    <property type="entry name" value="P-loop containing nucleotide triphosphate hydrolases"/>
    <property type="match status" value="1"/>
</dbReference>
<sequence>MSVVLRTVVVVRSLPFADPGTPPLRGPLTLLLWLARKQLRVLLVAMFFGVLGFTCSAFQPFLLGKIIDSATASGLSRDTWTWAGIMVAVGLVWIASNAIGHRWDITAWMHAAFRTSQLVTRTVARSGHNITKELPTGEVVSSVANDTMRIGEVFAIAAQTIGSVATYGIVVVLMLDQSLRLGLVIALGLPVVAAILALLVKPLQKHQKNQRDAQGRLTTLGADTVSGLRILRGIGGEKVFTGRYQVQSQKVREAGVAVAGTQSVLDALQILLPGLFIALVVYLGAAEAIAGRISTGQLVAFYGYASFLSWPVHLLVQSVNVVTKAHVAAGKVVKVLQVVPATGAAGSTAQMPPAGVPLVDETTGVTLPPGRVVALVSADPDESAQVAIRMGRFDDDAEAGTPVTLGGVRLADLDKQELRERIVVADATPALFSGRLAGELDVRDSANAEALLRAMHIADAHDVLESLPDGIEGEIPEKGRSLSGGQRQRVALARALLTDPEILVLIEPTSAVDAHTEARIAQRLTAWRQGRTTLIVTASPLVLDHVDDVIFLDGGTVVTHGTHRELLDLPTQAEGGREAARYRRVVGRSMDDDDLDAELDELLRANSNTGPTNAGEGGKA</sequence>
<keyword evidence="2 5" id="KW-0812">Transmembrane</keyword>
<evidence type="ECO:0000256" key="5">
    <source>
        <dbReference type="SAM" id="Phobius"/>
    </source>
</evidence>
<dbReference type="SUPFAM" id="SSF90123">
    <property type="entry name" value="ABC transporter transmembrane region"/>
    <property type="match status" value="1"/>
</dbReference>
<accession>A0ABW7XKQ8</accession>
<evidence type="ECO:0000256" key="3">
    <source>
        <dbReference type="ARBA" id="ARBA00022989"/>
    </source>
</evidence>
<evidence type="ECO:0000313" key="8">
    <source>
        <dbReference type="EMBL" id="MFI2488113.1"/>
    </source>
</evidence>
<feature type="domain" description="ABC transmembrane type-1" evidence="7">
    <location>
        <begin position="43"/>
        <end position="324"/>
    </location>
</feature>
<evidence type="ECO:0000256" key="4">
    <source>
        <dbReference type="ARBA" id="ARBA00023136"/>
    </source>
</evidence>
<gene>
    <name evidence="8" type="ORF">ACH47X_14450</name>
</gene>
<dbReference type="Proteomes" id="UP001611580">
    <property type="component" value="Unassembled WGS sequence"/>
</dbReference>
<evidence type="ECO:0000256" key="1">
    <source>
        <dbReference type="ARBA" id="ARBA00004651"/>
    </source>
</evidence>
<feature type="domain" description="ABC transporter" evidence="6">
    <location>
        <begin position="333"/>
        <end position="579"/>
    </location>
</feature>
<dbReference type="InterPro" id="IPR039421">
    <property type="entry name" value="Type_1_exporter"/>
</dbReference>
<dbReference type="PROSITE" id="PS00211">
    <property type="entry name" value="ABC_TRANSPORTER_1"/>
    <property type="match status" value="1"/>
</dbReference>
<keyword evidence="4 5" id="KW-0472">Membrane</keyword>
<reference evidence="8 9" key="1">
    <citation type="submission" date="2024-10" db="EMBL/GenBank/DDBJ databases">
        <title>The Natural Products Discovery Center: Release of the First 8490 Sequenced Strains for Exploring Actinobacteria Biosynthetic Diversity.</title>
        <authorList>
            <person name="Kalkreuter E."/>
            <person name="Kautsar S.A."/>
            <person name="Yang D."/>
            <person name="Bader C.D."/>
            <person name="Teijaro C.N."/>
            <person name="Fluegel L."/>
            <person name="Davis C.M."/>
            <person name="Simpson J.R."/>
            <person name="Lauterbach L."/>
            <person name="Steele A.D."/>
            <person name="Gui C."/>
            <person name="Meng S."/>
            <person name="Li G."/>
            <person name="Viehrig K."/>
            <person name="Ye F."/>
            <person name="Su P."/>
            <person name="Kiefer A.F."/>
            <person name="Nichols A."/>
            <person name="Cepeda A.J."/>
            <person name="Yan W."/>
            <person name="Fan B."/>
            <person name="Jiang Y."/>
            <person name="Adhikari A."/>
            <person name="Zheng C.-J."/>
            <person name="Schuster L."/>
            <person name="Cowan T.M."/>
            <person name="Smanski M.J."/>
            <person name="Chevrette M.G."/>
            <person name="De Carvalho L.P.S."/>
            <person name="Shen B."/>
        </authorList>
    </citation>
    <scope>NUCLEOTIDE SEQUENCE [LARGE SCALE GENOMIC DNA]</scope>
    <source>
        <strain evidence="8 9">NPDC019481</strain>
    </source>
</reference>
<dbReference type="PROSITE" id="PS50929">
    <property type="entry name" value="ABC_TM1F"/>
    <property type="match status" value="1"/>
</dbReference>
<dbReference type="InterPro" id="IPR011527">
    <property type="entry name" value="ABC1_TM_dom"/>
</dbReference>
<keyword evidence="8" id="KW-0067">ATP-binding</keyword>
<dbReference type="RefSeq" id="WP_397405307.1">
    <property type="nucleotide sequence ID" value="NZ_JBIRYI010000008.1"/>
</dbReference>
<keyword evidence="9" id="KW-1185">Reference proteome</keyword>
<proteinExistence type="predicted"/>
<dbReference type="PROSITE" id="PS50893">
    <property type="entry name" value="ABC_TRANSPORTER_2"/>
    <property type="match status" value="1"/>
</dbReference>
<comment type="caution">
    <text evidence="8">The sequence shown here is derived from an EMBL/GenBank/DDBJ whole genome shotgun (WGS) entry which is preliminary data.</text>
</comment>
<organism evidence="8 9">
    <name type="scientific">Promicromonospora kroppenstedtii</name>
    <dbReference type="NCBI Taxonomy" id="440482"/>
    <lineage>
        <taxon>Bacteria</taxon>
        <taxon>Bacillati</taxon>
        <taxon>Actinomycetota</taxon>
        <taxon>Actinomycetes</taxon>
        <taxon>Micrococcales</taxon>
        <taxon>Promicromonosporaceae</taxon>
        <taxon>Promicromonospora</taxon>
    </lineage>
</organism>
<comment type="subcellular location">
    <subcellularLocation>
        <location evidence="1">Cell membrane</location>
        <topology evidence="1">Multi-pass membrane protein</topology>
    </subcellularLocation>
</comment>
<dbReference type="InterPro" id="IPR017871">
    <property type="entry name" value="ABC_transporter-like_CS"/>
</dbReference>
<feature type="transmembrane region" description="Helical" evidence="5">
    <location>
        <begin position="270"/>
        <end position="293"/>
    </location>
</feature>
<dbReference type="EMBL" id="JBIRYI010000008">
    <property type="protein sequence ID" value="MFI2488113.1"/>
    <property type="molecule type" value="Genomic_DNA"/>
</dbReference>
<dbReference type="InterPro" id="IPR003439">
    <property type="entry name" value="ABC_transporter-like_ATP-bd"/>
</dbReference>
<protein>
    <submittedName>
        <fullName evidence="8">ABC transporter ATP-binding protein</fullName>
    </submittedName>
</protein>
<evidence type="ECO:0000256" key="2">
    <source>
        <dbReference type="ARBA" id="ARBA00022692"/>
    </source>
</evidence>
<dbReference type="PANTHER" id="PTHR43394">
    <property type="entry name" value="ATP-DEPENDENT PERMEASE MDL1, MITOCHONDRIAL"/>
    <property type="match status" value="1"/>
</dbReference>
<name>A0ABW7XKQ8_9MICO</name>
<dbReference type="Pfam" id="PF00664">
    <property type="entry name" value="ABC_membrane"/>
    <property type="match status" value="1"/>
</dbReference>
<evidence type="ECO:0000259" key="6">
    <source>
        <dbReference type="PROSITE" id="PS50893"/>
    </source>
</evidence>
<dbReference type="InterPro" id="IPR036640">
    <property type="entry name" value="ABC1_TM_sf"/>
</dbReference>
<evidence type="ECO:0000259" key="7">
    <source>
        <dbReference type="PROSITE" id="PS50929"/>
    </source>
</evidence>
<feature type="transmembrane region" description="Helical" evidence="5">
    <location>
        <begin position="82"/>
        <end position="100"/>
    </location>
</feature>
<dbReference type="Gene3D" id="1.20.1560.10">
    <property type="entry name" value="ABC transporter type 1, transmembrane domain"/>
    <property type="match status" value="1"/>
</dbReference>
<dbReference type="CDD" id="cd07346">
    <property type="entry name" value="ABC_6TM_exporters"/>
    <property type="match status" value="1"/>
</dbReference>